<dbReference type="InterPro" id="IPR032675">
    <property type="entry name" value="LRR_dom_sf"/>
</dbReference>
<dbReference type="GO" id="GO:0005789">
    <property type="term" value="C:endoplasmic reticulum membrane"/>
    <property type="evidence" value="ECO:0007669"/>
    <property type="project" value="UniProtKB-SubCell"/>
</dbReference>
<keyword evidence="15" id="KW-0418">Kinase</keyword>
<dbReference type="FunFam" id="1.10.510.10:FF:000358">
    <property type="entry name" value="Putative leucine-rich repeat receptor-like serine/threonine-protein kinase"/>
    <property type="match status" value="1"/>
</dbReference>
<comment type="function">
    <text evidence="23">Receptor kinase that detects X.oryzae pv. oryzae protein Ax21 to promote innate immunity. Following X.oryzae pv. oryzae protein Ax21 detection, undergoes cleavage, releasing the processed protein kinase Xa21 chain.</text>
</comment>
<evidence type="ECO:0000256" key="10">
    <source>
        <dbReference type="ARBA" id="ARBA00022679"/>
    </source>
</evidence>
<proteinExistence type="inferred from homology"/>
<keyword evidence="14 26" id="KW-0547">Nucleotide-binding</keyword>
<dbReference type="Pfam" id="PF12799">
    <property type="entry name" value="LRR_4"/>
    <property type="match status" value="1"/>
</dbReference>
<keyword evidence="16 26" id="KW-0067">ATP-binding</keyword>
<dbReference type="Gene3D" id="1.10.510.10">
    <property type="entry name" value="Transferase(Phosphotransferase) domain 1"/>
    <property type="match status" value="1"/>
</dbReference>
<dbReference type="EMBL" id="CM016554">
    <property type="protein sequence ID" value="TKW29723.1"/>
    <property type="molecule type" value="Genomic_DNA"/>
</dbReference>
<evidence type="ECO:0000256" key="17">
    <source>
        <dbReference type="ARBA" id="ARBA00022989"/>
    </source>
</evidence>
<dbReference type="SMART" id="SM00369">
    <property type="entry name" value="LRR_TYP"/>
    <property type="match status" value="10"/>
</dbReference>
<evidence type="ECO:0000256" key="9">
    <source>
        <dbReference type="ARBA" id="ARBA00022614"/>
    </source>
</evidence>
<dbReference type="Gramene" id="TKW29723">
    <property type="protein sequence ID" value="TKW29723"/>
    <property type="gene ID" value="SEVIR_3G414800v2"/>
</dbReference>
<evidence type="ECO:0000256" key="3">
    <source>
        <dbReference type="ARBA" id="ARBA00004479"/>
    </source>
</evidence>
<dbReference type="PANTHER" id="PTHR27008:SF537">
    <property type="entry name" value="OS11G0173432 PROTEIN"/>
    <property type="match status" value="1"/>
</dbReference>
<feature type="binding site" evidence="26">
    <location>
        <position position="731"/>
    </location>
    <ligand>
        <name>ATP</name>
        <dbReference type="ChEBI" id="CHEBI:30616"/>
    </ligand>
</feature>
<evidence type="ECO:0000256" key="22">
    <source>
        <dbReference type="ARBA" id="ARBA00048679"/>
    </source>
</evidence>
<evidence type="ECO:0000313" key="30">
    <source>
        <dbReference type="EMBL" id="TKW29723.1"/>
    </source>
</evidence>
<dbReference type="Pfam" id="PF00560">
    <property type="entry name" value="LRR_1"/>
    <property type="match status" value="6"/>
</dbReference>
<comment type="function">
    <text evidence="24">The processed protein kinase Xa21 chain released by protein cleavage after X.oryzae pv. oryzae protein Ax21 detection translocates into the nucleus where it can bind and regulate WRKY62, a transcription factor. Confers resistance to the bacterial pathogen X.oryzae pv. oryzae (Xoo).</text>
</comment>
<keyword evidence="13" id="KW-0677">Repeat</keyword>
<evidence type="ECO:0000256" key="28">
    <source>
        <dbReference type="SAM" id="SignalP"/>
    </source>
</evidence>
<evidence type="ECO:0000256" key="6">
    <source>
        <dbReference type="ARBA" id="ARBA00022475"/>
    </source>
</evidence>
<keyword evidence="18 27" id="KW-0472">Membrane</keyword>
<name>A0A4U6VN16_SETVI</name>
<dbReference type="GO" id="GO:0005886">
    <property type="term" value="C:plasma membrane"/>
    <property type="evidence" value="ECO:0007669"/>
    <property type="project" value="UniProtKB-SubCell"/>
</dbReference>
<evidence type="ECO:0000313" key="31">
    <source>
        <dbReference type="Proteomes" id="UP000298652"/>
    </source>
</evidence>
<dbReference type="SUPFAM" id="SSF52047">
    <property type="entry name" value="RNI-like"/>
    <property type="match status" value="1"/>
</dbReference>
<dbReference type="InterPro" id="IPR008271">
    <property type="entry name" value="Ser/Thr_kinase_AS"/>
</dbReference>
<evidence type="ECO:0000256" key="7">
    <source>
        <dbReference type="ARBA" id="ARBA00022527"/>
    </source>
</evidence>
<dbReference type="SUPFAM" id="SSF56112">
    <property type="entry name" value="Protein kinase-like (PK-like)"/>
    <property type="match status" value="1"/>
</dbReference>
<dbReference type="FunFam" id="3.80.10.10:FF:000041">
    <property type="entry name" value="LRR receptor-like serine/threonine-protein kinase ERECTA"/>
    <property type="match status" value="1"/>
</dbReference>
<evidence type="ECO:0000256" key="20">
    <source>
        <dbReference type="ARBA" id="ARBA00023180"/>
    </source>
</evidence>
<keyword evidence="17 27" id="KW-1133">Transmembrane helix</keyword>
<sequence>MKVITTVQIVLVLMTCTEPIVICGLLYRNETDELSLLDFKKAISLDPQQTLMSWNDSVHFCNWEGIRCRVKIPRRVTSLNLTNRGLVGQISPSLGNLTFLKFLFLDTNSFTGEIPPSLGQLRHLQAIILSNNTLQGRIPNLANCSSLKVLWLNGNNLVGKIPADLPQGFRTLEISINNLTGAIPASLANVTTLRSLHCQYNYIVGNIPKEFAKMPGMLSVQLGVNKLEGWFPEAFLNLSTLTELSLAYNYLSGVLPFNIGNSLPNLQVLRLGSNLFHGHIPCSLTNASKLYLLDMAINSFTGVVPSSVGKLIKLSWLNLEMNKLHAHDEQDLEFMTSVANCTELQMLSIYGNRLKGIVPNSFGNRSTQLQYIHMGRNQLSGSLPSGLANLPNLIALELGGNLFTDALPGWLGSLKSLQILALYNNLFLGSIPASLSNLSQLVHLELSTNKLDGYIPPSLGDLQMLEVLYVSHNNLHGRVPNNIFRIPTISVLWLSFNQLDGELPTEVGNAKQLMYMHLSYNKLSGDIPHTLGSCKSLEDIKLDRNVFSGNIPTTLGSISSLKALDLSHNNLSGTVPVSLANLELLQQLDLSFNNLEGEVPTKGIFRNATAIHIVGNRELCGGVPQLHLPTCSVMPLNLTKHKHSVELKVVLPVASMVSLAIVVFVLFIWRGKQRRKSIAFPSFDSSSFPIVSYNDLARATDGFSKSKLIGRGRHGSVYQGKLFAREAVAIKVFSLEIKGAQNSFIAECNVLRNVRHRNLVPILTACSSIDGNGSDFKALVYEFMPRGDLHLLLYSTCEDENTSNHITLAQRLSILVDIADALEYLHHYSQGTIVHCDVKPSNILLDDEMTAHVGDFGLARLMIDSSTSTFADSASSTVAFWGTIGYVAPEYATGGGQVSTAADVYSFGVVLLEVFLRKRPTDNMFKDGLNIAKYVEMNFPDRIVDIIDPELLRDLRSQEAPMAMKENCLGCLLSVLNIGLCCVKTSPNERVDMQEVAARLHGIKDAYLCEHQYCWSRSSCVPAFQPSHWHLQVALHKYSDETGAQKMFIRKTNLMPNVVNQFHKYN</sequence>
<dbReference type="PROSITE" id="PS00107">
    <property type="entry name" value="PROTEIN_KINASE_ATP"/>
    <property type="match status" value="1"/>
</dbReference>
<reference evidence="30" key="1">
    <citation type="submission" date="2019-03" db="EMBL/GenBank/DDBJ databases">
        <title>WGS assembly of Setaria viridis.</title>
        <authorList>
            <person name="Huang P."/>
            <person name="Jenkins J."/>
            <person name="Grimwood J."/>
            <person name="Barry K."/>
            <person name="Healey A."/>
            <person name="Mamidi S."/>
            <person name="Sreedasyam A."/>
            <person name="Shu S."/>
            <person name="Feldman M."/>
            <person name="Wu J."/>
            <person name="Yu Y."/>
            <person name="Chen C."/>
            <person name="Johnson J."/>
            <person name="Rokhsar D."/>
            <person name="Baxter I."/>
            <person name="Schmutz J."/>
            <person name="Brutnell T."/>
            <person name="Kellogg E."/>
        </authorList>
    </citation>
    <scope>NUCLEOTIDE SEQUENCE [LARGE SCALE GENOMIC DNA]</scope>
</reference>
<evidence type="ECO:0000256" key="18">
    <source>
        <dbReference type="ARBA" id="ARBA00023136"/>
    </source>
</evidence>
<protein>
    <recommendedName>
        <fullName evidence="25">Receptor kinase-like protein Xa21</fullName>
        <ecNumber evidence="5">2.7.11.1</ecNumber>
    </recommendedName>
</protein>
<keyword evidence="12 28" id="KW-0732">Signal</keyword>
<dbReference type="PANTHER" id="PTHR27008">
    <property type="entry name" value="OS04G0122200 PROTEIN"/>
    <property type="match status" value="1"/>
</dbReference>
<dbReference type="Gene3D" id="3.80.10.10">
    <property type="entry name" value="Ribonuclease Inhibitor"/>
    <property type="match status" value="3"/>
</dbReference>
<dbReference type="InterPro" id="IPR001611">
    <property type="entry name" value="Leu-rich_rpt"/>
</dbReference>
<keyword evidence="6" id="KW-1003">Cell membrane</keyword>
<feature type="transmembrane region" description="Helical" evidence="27">
    <location>
        <begin position="649"/>
        <end position="669"/>
    </location>
</feature>
<dbReference type="InterPro" id="IPR003591">
    <property type="entry name" value="Leu-rich_rpt_typical-subtyp"/>
</dbReference>
<dbReference type="SUPFAM" id="SSF52058">
    <property type="entry name" value="L domain-like"/>
    <property type="match status" value="1"/>
</dbReference>
<keyword evidence="7" id="KW-0723">Serine/threonine-protein kinase</keyword>
<keyword evidence="10" id="KW-0808">Transferase</keyword>
<evidence type="ECO:0000256" key="26">
    <source>
        <dbReference type="PROSITE-ProRule" id="PRU10141"/>
    </source>
</evidence>
<dbReference type="PRINTS" id="PR00019">
    <property type="entry name" value="LEURICHRPT"/>
</dbReference>
<evidence type="ECO:0000256" key="24">
    <source>
        <dbReference type="ARBA" id="ARBA00056628"/>
    </source>
</evidence>
<dbReference type="InterPro" id="IPR017441">
    <property type="entry name" value="Protein_kinase_ATP_BS"/>
</dbReference>
<evidence type="ECO:0000256" key="5">
    <source>
        <dbReference type="ARBA" id="ARBA00012513"/>
    </source>
</evidence>
<evidence type="ECO:0000256" key="11">
    <source>
        <dbReference type="ARBA" id="ARBA00022692"/>
    </source>
</evidence>
<keyword evidence="11 27" id="KW-0812">Transmembrane</keyword>
<comment type="catalytic activity">
    <reaction evidence="21">
        <text>L-threonyl-[protein] + ATP = O-phospho-L-threonyl-[protein] + ADP + H(+)</text>
        <dbReference type="Rhea" id="RHEA:46608"/>
        <dbReference type="Rhea" id="RHEA-COMP:11060"/>
        <dbReference type="Rhea" id="RHEA-COMP:11605"/>
        <dbReference type="ChEBI" id="CHEBI:15378"/>
        <dbReference type="ChEBI" id="CHEBI:30013"/>
        <dbReference type="ChEBI" id="CHEBI:30616"/>
        <dbReference type="ChEBI" id="CHEBI:61977"/>
        <dbReference type="ChEBI" id="CHEBI:456216"/>
        <dbReference type="EC" id="2.7.11.1"/>
    </reaction>
</comment>
<evidence type="ECO:0000256" key="14">
    <source>
        <dbReference type="ARBA" id="ARBA00022741"/>
    </source>
</evidence>
<dbReference type="OMA" id="YIHMGLN"/>
<keyword evidence="20" id="KW-0325">Glycoprotein</keyword>
<feature type="domain" description="Protein kinase" evidence="29">
    <location>
        <begin position="703"/>
        <end position="1008"/>
    </location>
</feature>
<evidence type="ECO:0000256" key="21">
    <source>
        <dbReference type="ARBA" id="ARBA00047899"/>
    </source>
</evidence>
<dbReference type="AlphaFoldDB" id="A0A4U6VN16"/>
<gene>
    <name evidence="30" type="ORF">SEVIR_3G414800v2</name>
</gene>
<feature type="signal peptide" evidence="28">
    <location>
        <begin position="1"/>
        <end position="19"/>
    </location>
</feature>
<comment type="catalytic activity">
    <reaction evidence="22">
        <text>L-seryl-[protein] + ATP = O-phospho-L-seryl-[protein] + ADP + H(+)</text>
        <dbReference type="Rhea" id="RHEA:17989"/>
        <dbReference type="Rhea" id="RHEA-COMP:9863"/>
        <dbReference type="Rhea" id="RHEA-COMP:11604"/>
        <dbReference type="ChEBI" id="CHEBI:15378"/>
        <dbReference type="ChEBI" id="CHEBI:29999"/>
        <dbReference type="ChEBI" id="CHEBI:30616"/>
        <dbReference type="ChEBI" id="CHEBI:83421"/>
        <dbReference type="ChEBI" id="CHEBI:456216"/>
        <dbReference type="EC" id="2.7.11.1"/>
    </reaction>
</comment>
<dbReference type="Gene3D" id="3.30.200.20">
    <property type="entry name" value="Phosphorylase Kinase, domain 1"/>
    <property type="match status" value="1"/>
</dbReference>
<dbReference type="PROSITE" id="PS50011">
    <property type="entry name" value="PROTEIN_KINASE_DOM"/>
    <property type="match status" value="1"/>
</dbReference>
<dbReference type="FunFam" id="3.80.10.10:FF:000565">
    <property type="entry name" value="Leucine-rich repeat receptor-like kinase protein FLORAL ORGAN NUMBER1"/>
    <property type="match status" value="1"/>
</dbReference>
<feature type="chain" id="PRO_5020973601" description="Receptor kinase-like protein Xa21" evidence="28">
    <location>
        <begin position="20"/>
        <end position="1066"/>
    </location>
</feature>
<dbReference type="PROSITE" id="PS00108">
    <property type="entry name" value="PROTEIN_KINASE_ST"/>
    <property type="match status" value="1"/>
</dbReference>
<dbReference type="InterPro" id="IPR013210">
    <property type="entry name" value="LRR_N_plant-typ"/>
</dbReference>
<dbReference type="InterPro" id="IPR011009">
    <property type="entry name" value="Kinase-like_dom_sf"/>
</dbReference>
<evidence type="ECO:0000256" key="2">
    <source>
        <dbReference type="ARBA" id="ARBA00004389"/>
    </source>
</evidence>
<dbReference type="Pfam" id="PF13855">
    <property type="entry name" value="LRR_8"/>
    <property type="match status" value="1"/>
</dbReference>
<keyword evidence="8" id="KW-0597">Phosphoprotein</keyword>
<dbReference type="Pfam" id="PF08263">
    <property type="entry name" value="LRRNT_2"/>
    <property type="match status" value="1"/>
</dbReference>
<dbReference type="InterPro" id="IPR051809">
    <property type="entry name" value="Plant_receptor-like_S/T_kinase"/>
</dbReference>
<keyword evidence="19" id="KW-0675">Receptor</keyword>
<evidence type="ECO:0000256" key="13">
    <source>
        <dbReference type="ARBA" id="ARBA00022737"/>
    </source>
</evidence>
<evidence type="ECO:0000256" key="27">
    <source>
        <dbReference type="SAM" id="Phobius"/>
    </source>
</evidence>
<dbReference type="InterPro" id="IPR025875">
    <property type="entry name" value="Leu-rich_rpt_4"/>
</dbReference>
<dbReference type="InterPro" id="IPR000719">
    <property type="entry name" value="Prot_kinase_dom"/>
</dbReference>
<evidence type="ECO:0000256" key="16">
    <source>
        <dbReference type="ARBA" id="ARBA00022840"/>
    </source>
</evidence>
<evidence type="ECO:0000256" key="23">
    <source>
        <dbReference type="ARBA" id="ARBA00054320"/>
    </source>
</evidence>
<dbReference type="GO" id="GO:0005524">
    <property type="term" value="F:ATP binding"/>
    <property type="evidence" value="ECO:0007669"/>
    <property type="project" value="UniProtKB-UniRule"/>
</dbReference>
<keyword evidence="31" id="KW-1185">Reference proteome</keyword>
<evidence type="ECO:0000256" key="4">
    <source>
        <dbReference type="ARBA" id="ARBA00008684"/>
    </source>
</evidence>
<evidence type="ECO:0000259" key="29">
    <source>
        <dbReference type="PROSITE" id="PS50011"/>
    </source>
</evidence>
<accession>A0A4U6VN16</accession>
<evidence type="ECO:0000256" key="1">
    <source>
        <dbReference type="ARBA" id="ARBA00004162"/>
    </source>
</evidence>
<dbReference type="Proteomes" id="UP000298652">
    <property type="component" value="Chromosome 3"/>
</dbReference>
<evidence type="ECO:0000256" key="8">
    <source>
        <dbReference type="ARBA" id="ARBA00022553"/>
    </source>
</evidence>
<dbReference type="FunFam" id="3.80.10.10:FF:000288">
    <property type="entry name" value="LRR receptor-like serine/threonine-protein kinase EFR"/>
    <property type="match status" value="1"/>
</dbReference>
<comment type="subcellular location">
    <subcellularLocation>
        <location evidence="1">Cell membrane</location>
        <topology evidence="1">Single-pass membrane protein</topology>
    </subcellularLocation>
    <subcellularLocation>
        <location evidence="2">Endoplasmic reticulum membrane</location>
        <topology evidence="2">Single-pass membrane protein</topology>
    </subcellularLocation>
    <subcellularLocation>
        <location evidence="3">Membrane</location>
        <topology evidence="3">Single-pass type I membrane protein</topology>
    </subcellularLocation>
</comment>
<comment type="similarity">
    <text evidence="4">Belongs to the protein kinase superfamily. Ser/Thr protein kinase family.</text>
</comment>
<dbReference type="EC" id="2.7.11.1" evidence="5"/>
<evidence type="ECO:0000256" key="19">
    <source>
        <dbReference type="ARBA" id="ARBA00023170"/>
    </source>
</evidence>
<evidence type="ECO:0000256" key="15">
    <source>
        <dbReference type="ARBA" id="ARBA00022777"/>
    </source>
</evidence>
<dbReference type="FunFam" id="3.30.200.20:FF:000432">
    <property type="entry name" value="LRR receptor-like serine/threonine-protein kinase EFR"/>
    <property type="match status" value="1"/>
</dbReference>
<organism evidence="30 31">
    <name type="scientific">Setaria viridis</name>
    <name type="common">Green bristlegrass</name>
    <name type="synonym">Setaria italica subsp. viridis</name>
    <dbReference type="NCBI Taxonomy" id="4556"/>
    <lineage>
        <taxon>Eukaryota</taxon>
        <taxon>Viridiplantae</taxon>
        <taxon>Streptophyta</taxon>
        <taxon>Embryophyta</taxon>
        <taxon>Tracheophyta</taxon>
        <taxon>Spermatophyta</taxon>
        <taxon>Magnoliopsida</taxon>
        <taxon>Liliopsida</taxon>
        <taxon>Poales</taxon>
        <taxon>Poaceae</taxon>
        <taxon>PACMAD clade</taxon>
        <taxon>Panicoideae</taxon>
        <taxon>Panicodae</taxon>
        <taxon>Paniceae</taxon>
        <taxon>Cenchrinae</taxon>
        <taxon>Setaria</taxon>
    </lineage>
</organism>
<dbReference type="Pfam" id="PF00069">
    <property type="entry name" value="Pkinase"/>
    <property type="match status" value="1"/>
</dbReference>
<evidence type="ECO:0000256" key="25">
    <source>
        <dbReference type="ARBA" id="ARBA00072040"/>
    </source>
</evidence>
<evidence type="ECO:0000256" key="12">
    <source>
        <dbReference type="ARBA" id="ARBA00022729"/>
    </source>
</evidence>
<keyword evidence="9" id="KW-0433">Leucine-rich repeat</keyword>
<dbReference type="SMART" id="SM00220">
    <property type="entry name" value="S_TKc"/>
    <property type="match status" value="1"/>
</dbReference>
<dbReference type="GO" id="GO:0004674">
    <property type="term" value="F:protein serine/threonine kinase activity"/>
    <property type="evidence" value="ECO:0007669"/>
    <property type="project" value="UniProtKB-KW"/>
</dbReference>